<dbReference type="InterPro" id="IPR000424">
    <property type="entry name" value="Primosome_PriB/ssb"/>
</dbReference>
<keyword evidence="5" id="KW-1185">Reference proteome</keyword>
<dbReference type="Gene3D" id="2.40.50.140">
    <property type="entry name" value="Nucleic acid-binding proteins"/>
    <property type="match status" value="1"/>
</dbReference>
<feature type="compositionally biased region" description="Basic and acidic residues" evidence="3">
    <location>
        <begin position="118"/>
        <end position="134"/>
    </location>
</feature>
<dbReference type="Proteomes" id="UP001185069">
    <property type="component" value="Unassembled WGS sequence"/>
</dbReference>
<gene>
    <name evidence="4" type="ORF">JOE69_003178</name>
</gene>
<evidence type="ECO:0000313" key="4">
    <source>
        <dbReference type="EMBL" id="MDR6270940.1"/>
    </source>
</evidence>
<dbReference type="RefSeq" id="WP_309800378.1">
    <property type="nucleotide sequence ID" value="NZ_BAAAHY010000006.1"/>
</dbReference>
<dbReference type="SUPFAM" id="SSF50249">
    <property type="entry name" value="Nucleic acid-binding proteins"/>
    <property type="match status" value="1"/>
</dbReference>
<evidence type="ECO:0000256" key="1">
    <source>
        <dbReference type="ARBA" id="ARBA00023125"/>
    </source>
</evidence>
<evidence type="ECO:0000313" key="5">
    <source>
        <dbReference type="Proteomes" id="UP001185069"/>
    </source>
</evidence>
<dbReference type="GO" id="GO:0003677">
    <property type="term" value="F:DNA binding"/>
    <property type="evidence" value="ECO:0007669"/>
    <property type="project" value="UniProtKB-KW"/>
</dbReference>
<dbReference type="EMBL" id="JAVDQF010000001">
    <property type="protein sequence ID" value="MDR6270940.1"/>
    <property type="molecule type" value="Genomic_DNA"/>
</dbReference>
<keyword evidence="1 2" id="KW-0238">DNA-binding</keyword>
<dbReference type="InterPro" id="IPR012340">
    <property type="entry name" value="NA-bd_OB-fold"/>
</dbReference>
<reference evidence="4 5" key="1">
    <citation type="submission" date="2023-07" db="EMBL/GenBank/DDBJ databases">
        <title>Sequencing the genomes of 1000 actinobacteria strains.</title>
        <authorList>
            <person name="Klenk H.-P."/>
        </authorList>
    </citation>
    <scope>NUCLEOTIDE SEQUENCE [LARGE SCALE GENOMIC DNA]</scope>
    <source>
        <strain evidence="4 5">DSM 14555</strain>
    </source>
</reference>
<proteinExistence type="predicted"/>
<accession>A0ABU1JFM2</accession>
<evidence type="ECO:0000256" key="3">
    <source>
        <dbReference type="SAM" id="MobiDB-lite"/>
    </source>
</evidence>
<feature type="region of interest" description="Disordered" evidence="3">
    <location>
        <begin position="117"/>
        <end position="153"/>
    </location>
</feature>
<dbReference type="PROSITE" id="PS50935">
    <property type="entry name" value="SSB"/>
    <property type="match status" value="1"/>
</dbReference>
<name>A0ABU1JFM2_9MICC</name>
<protein>
    <submittedName>
        <fullName evidence="4">Single-stranded DNA-binding protein</fullName>
    </submittedName>
</protein>
<sequence length="153" mass="17230">MSVRTQQSLTGYIASDPQLTFTSRGEARFYARVGQEQFRRLDDGNFEKTGVEYTDMVQYRTAAERAYEQFRRGDSFVAEGYTHDYEQTQPDGTVELREEFVAKKLGHDAARTTYAVDRAPRRDQGVEQATDRSLEAATQRRTAPASAGAAVSL</sequence>
<comment type="caution">
    <text evidence="4">The sequence shown here is derived from an EMBL/GenBank/DDBJ whole genome shotgun (WGS) entry which is preliminary data.</text>
</comment>
<organism evidence="4 5">
    <name type="scientific">Arthrobacter russicus</name>
    <dbReference type="NCBI Taxonomy" id="172040"/>
    <lineage>
        <taxon>Bacteria</taxon>
        <taxon>Bacillati</taxon>
        <taxon>Actinomycetota</taxon>
        <taxon>Actinomycetes</taxon>
        <taxon>Micrococcales</taxon>
        <taxon>Micrococcaceae</taxon>
        <taxon>Arthrobacter</taxon>
    </lineage>
</organism>
<evidence type="ECO:0000256" key="2">
    <source>
        <dbReference type="PROSITE-ProRule" id="PRU00252"/>
    </source>
</evidence>